<dbReference type="Proteomes" id="UP000183832">
    <property type="component" value="Unassembled WGS sequence"/>
</dbReference>
<dbReference type="AlphaFoldDB" id="A0A1J1HHQ4"/>
<evidence type="ECO:0000313" key="2">
    <source>
        <dbReference type="Proteomes" id="UP000183832"/>
    </source>
</evidence>
<gene>
    <name evidence="1" type="ORF">CLUMA_CG001333</name>
</gene>
<proteinExistence type="predicted"/>
<sequence length="90" mass="10383">MQFSTLNSFRCSERCKFHYTQNAIAIILGAIKQVKMYPSVIPNYFVARAKLEKKKSFSGRSINDVILWRDFLIPFIVLIVESHNSSSEPL</sequence>
<organism evidence="1 2">
    <name type="scientific">Clunio marinus</name>
    <dbReference type="NCBI Taxonomy" id="568069"/>
    <lineage>
        <taxon>Eukaryota</taxon>
        <taxon>Metazoa</taxon>
        <taxon>Ecdysozoa</taxon>
        <taxon>Arthropoda</taxon>
        <taxon>Hexapoda</taxon>
        <taxon>Insecta</taxon>
        <taxon>Pterygota</taxon>
        <taxon>Neoptera</taxon>
        <taxon>Endopterygota</taxon>
        <taxon>Diptera</taxon>
        <taxon>Nematocera</taxon>
        <taxon>Chironomoidea</taxon>
        <taxon>Chironomidae</taxon>
        <taxon>Clunio</taxon>
    </lineage>
</organism>
<protein>
    <submittedName>
        <fullName evidence="1">CLUMA_CG001333, isoform A</fullName>
    </submittedName>
</protein>
<keyword evidence="2" id="KW-1185">Reference proteome</keyword>
<dbReference type="EMBL" id="CVRI01000004">
    <property type="protein sequence ID" value="CRK87533.1"/>
    <property type="molecule type" value="Genomic_DNA"/>
</dbReference>
<evidence type="ECO:0000313" key="1">
    <source>
        <dbReference type="EMBL" id="CRK87533.1"/>
    </source>
</evidence>
<accession>A0A1J1HHQ4</accession>
<reference evidence="1 2" key="1">
    <citation type="submission" date="2015-04" db="EMBL/GenBank/DDBJ databases">
        <authorList>
            <person name="Syromyatnikov M.Y."/>
            <person name="Popov V.N."/>
        </authorList>
    </citation>
    <scope>NUCLEOTIDE SEQUENCE [LARGE SCALE GENOMIC DNA]</scope>
</reference>
<name>A0A1J1HHQ4_9DIPT</name>